<protein>
    <submittedName>
        <fullName evidence="8">Beta-catenin-like protein-like protein 1</fullName>
    </submittedName>
</protein>
<dbReference type="SMART" id="SM01156">
    <property type="entry name" value="DUF1716"/>
    <property type="match status" value="1"/>
</dbReference>
<evidence type="ECO:0000256" key="3">
    <source>
        <dbReference type="ARBA" id="ARBA00022737"/>
    </source>
</evidence>
<feature type="compositionally biased region" description="Acidic residues" evidence="6">
    <location>
        <begin position="67"/>
        <end position="82"/>
    </location>
</feature>
<accession>A0A9P4M2L3</accession>
<dbReference type="FunFam" id="1.25.10.10:FF:001136">
    <property type="entry name" value="Beta-catenin-like protein 1"/>
    <property type="match status" value="1"/>
</dbReference>
<dbReference type="EMBL" id="ML978712">
    <property type="protein sequence ID" value="KAF2090999.1"/>
    <property type="molecule type" value="Genomic_DNA"/>
</dbReference>
<evidence type="ECO:0000313" key="9">
    <source>
        <dbReference type="Proteomes" id="UP000799776"/>
    </source>
</evidence>
<keyword evidence="9" id="KW-1185">Reference proteome</keyword>
<dbReference type="InterPro" id="IPR039678">
    <property type="entry name" value="CTNNBL1"/>
</dbReference>
<dbReference type="InterPro" id="IPR011989">
    <property type="entry name" value="ARM-like"/>
</dbReference>
<evidence type="ECO:0000256" key="2">
    <source>
        <dbReference type="ARBA" id="ARBA00022553"/>
    </source>
</evidence>
<keyword evidence="2" id="KW-0597">Phosphoprotein</keyword>
<keyword evidence="4" id="KW-0175">Coiled coil</keyword>
<comment type="subcellular location">
    <subcellularLocation>
        <location evidence="1">Nucleus</location>
    </subcellularLocation>
</comment>
<dbReference type="InterPro" id="IPR016024">
    <property type="entry name" value="ARM-type_fold"/>
</dbReference>
<feature type="region of interest" description="Disordered" evidence="6">
    <location>
        <begin position="1"/>
        <end position="89"/>
    </location>
</feature>
<dbReference type="InterPro" id="IPR013180">
    <property type="entry name" value="CTNNBL1_N"/>
</dbReference>
<dbReference type="GO" id="GO:0005681">
    <property type="term" value="C:spliceosomal complex"/>
    <property type="evidence" value="ECO:0007669"/>
    <property type="project" value="TreeGrafter"/>
</dbReference>
<dbReference type="PANTHER" id="PTHR14978:SF0">
    <property type="entry name" value="BETA-CATENIN-LIKE PROTEIN 1"/>
    <property type="match status" value="1"/>
</dbReference>
<dbReference type="AlphaFoldDB" id="A0A9P4M2L3"/>
<keyword evidence="5" id="KW-0539">Nucleus</keyword>
<dbReference type="Proteomes" id="UP000799776">
    <property type="component" value="Unassembled WGS sequence"/>
</dbReference>
<feature type="compositionally biased region" description="Polar residues" evidence="6">
    <location>
        <begin position="25"/>
        <end position="39"/>
    </location>
</feature>
<dbReference type="Gene3D" id="1.25.10.10">
    <property type="entry name" value="Leucine-rich Repeat Variant"/>
    <property type="match status" value="1"/>
</dbReference>
<dbReference type="PANTHER" id="PTHR14978">
    <property type="entry name" value="BETA-CATENIN-LIKE PROTEIN 1 NUCLEAR ASSOCIATED PROTEIN"/>
    <property type="match status" value="1"/>
</dbReference>
<keyword evidence="3" id="KW-0677">Repeat</keyword>
<feature type="compositionally biased region" description="Acidic residues" evidence="6">
    <location>
        <begin position="50"/>
        <end position="60"/>
    </location>
</feature>
<organism evidence="8 9">
    <name type="scientific">Saccharata proteae CBS 121410</name>
    <dbReference type="NCBI Taxonomy" id="1314787"/>
    <lineage>
        <taxon>Eukaryota</taxon>
        <taxon>Fungi</taxon>
        <taxon>Dikarya</taxon>
        <taxon>Ascomycota</taxon>
        <taxon>Pezizomycotina</taxon>
        <taxon>Dothideomycetes</taxon>
        <taxon>Dothideomycetes incertae sedis</taxon>
        <taxon>Botryosphaeriales</taxon>
        <taxon>Saccharataceae</taxon>
        <taxon>Saccharata</taxon>
    </lineage>
</organism>
<evidence type="ECO:0000256" key="6">
    <source>
        <dbReference type="SAM" id="MobiDB-lite"/>
    </source>
</evidence>
<evidence type="ECO:0000256" key="5">
    <source>
        <dbReference type="ARBA" id="ARBA00023242"/>
    </source>
</evidence>
<evidence type="ECO:0000256" key="1">
    <source>
        <dbReference type="ARBA" id="ARBA00004123"/>
    </source>
</evidence>
<dbReference type="Pfam" id="PF08216">
    <property type="entry name" value="CTNNBL"/>
    <property type="match status" value="1"/>
</dbReference>
<feature type="domain" description="Beta-catenin-like protein 1 N-terminal" evidence="7">
    <location>
        <begin position="90"/>
        <end position="199"/>
    </location>
</feature>
<reference evidence="8" key="1">
    <citation type="journal article" date="2020" name="Stud. Mycol.">
        <title>101 Dothideomycetes genomes: a test case for predicting lifestyles and emergence of pathogens.</title>
        <authorList>
            <person name="Haridas S."/>
            <person name="Albert R."/>
            <person name="Binder M."/>
            <person name="Bloem J."/>
            <person name="Labutti K."/>
            <person name="Salamov A."/>
            <person name="Andreopoulos B."/>
            <person name="Baker S."/>
            <person name="Barry K."/>
            <person name="Bills G."/>
            <person name="Bluhm B."/>
            <person name="Cannon C."/>
            <person name="Castanera R."/>
            <person name="Culley D."/>
            <person name="Daum C."/>
            <person name="Ezra D."/>
            <person name="Gonzalez J."/>
            <person name="Henrissat B."/>
            <person name="Kuo A."/>
            <person name="Liang C."/>
            <person name="Lipzen A."/>
            <person name="Lutzoni F."/>
            <person name="Magnuson J."/>
            <person name="Mondo S."/>
            <person name="Nolan M."/>
            <person name="Ohm R."/>
            <person name="Pangilinan J."/>
            <person name="Park H.-J."/>
            <person name="Ramirez L."/>
            <person name="Alfaro M."/>
            <person name="Sun H."/>
            <person name="Tritt A."/>
            <person name="Yoshinaga Y."/>
            <person name="Zwiers L.-H."/>
            <person name="Turgeon B."/>
            <person name="Goodwin S."/>
            <person name="Spatafora J."/>
            <person name="Crous P."/>
            <person name="Grigoriev I."/>
        </authorList>
    </citation>
    <scope>NUCLEOTIDE SEQUENCE</scope>
    <source>
        <strain evidence="8">CBS 121410</strain>
    </source>
</reference>
<evidence type="ECO:0000259" key="7">
    <source>
        <dbReference type="SMART" id="SM01156"/>
    </source>
</evidence>
<gene>
    <name evidence="8" type="ORF">K490DRAFT_34351</name>
</gene>
<name>A0A9P4M2L3_9PEZI</name>
<proteinExistence type="predicted"/>
<dbReference type="GO" id="GO:0010467">
    <property type="term" value="P:gene expression"/>
    <property type="evidence" value="ECO:0007669"/>
    <property type="project" value="UniProtKB-ARBA"/>
</dbReference>
<comment type="caution">
    <text evidence="8">The sequence shown here is derived from an EMBL/GenBank/DDBJ whole genome shotgun (WGS) entry which is preliminary data.</text>
</comment>
<dbReference type="SUPFAM" id="SSF48371">
    <property type="entry name" value="ARM repeat"/>
    <property type="match status" value="1"/>
</dbReference>
<evidence type="ECO:0000313" key="8">
    <source>
        <dbReference type="EMBL" id="KAF2090999.1"/>
    </source>
</evidence>
<sequence>MTSIDDLFKKPNLPTNKRKIEPLTDPSQVYKSAKLSTNGDAKGKGRATVEDEVVEDDDMEAGPSMPPEDEDEADFGPDDDEEGRFFGGGMDANTESALNYLDEADKDPYVPEKMDLPWLRKLALNFEKRISKNAELRAKYETDPSKFMASEADLDSDIKALSILSEHPELYSEFAKMGCAGSLVGLLAHENTDIAIDAIEIISELTDEDVEAEQEQWDSLVNAMVEADLLSLLISNFERFDESIDADRNGVYHSLVIIENLASQISVANTIGQETKTLEWLVQRASRKESQVSQNKQYAAELLAVLVQASTPNRNRLISEYDGVDALLQLIAAYRKRDPSKDTEEEEYAENVFDALTCLVEEPAGKAKFVEAEGVELALIMLQSAKFAKPRVLRLLDHAVSGSAGTQVCEQFVEAGGLKTLFGMFMKKQDNSTTEHLVGILASLLRSLPGESDGRIRTLAKFSEKNYQKTERLIQLRREYLARAAAVDVEGLPEDEAFSRRLDAGLFCLQMIDVILAWLVAEDPSAKPRIVAMLGERDEGLSDVKKTLKEQLDGIDSQELSEEETLLKEMLATLMEYL</sequence>
<dbReference type="OrthoDB" id="1898821at2759"/>
<evidence type="ECO:0000256" key="4">
    <source>
        <dbReference type="ARBA" id="ARBA00023054"/>
    </source>
</evidence>